<comment type="caution">
    <text evidence="2">The sequence shown here is derived from an EMBL/GenBank/DDBJ whole genome shotgun (WGS) entry which is preliminary data.</text>
</comment>
<organism evidence="2 3">
    <name type="scientific">Candidatus Iainarchaeum sp</name>
    <dbReference type="NCBI Taxonomy" id="3101447"/>
    <lineage>
        <taxon>Archaea</taxon>
        <taxon>Candidatus Iainarchaeota</taxon>
        <taxon>Candidatus Iainarchaeia</taxon>
        <taxon>Candidatus Iainarchaeales</taxon>
        <taxon>Candidatus Iainarchaeaceae</taxon>
        <taxon>Candidatus Iainarchaeum</taxon>
    </lineage>
</organism>
<dbReference type="EMBL" id="DUGC01000052">
    <property type="protein sequence ID" value="HIH09644.1"/>
    <property type="molecule type" value="Genomic_DNA"/>
</dbReference>
<feature type="transmembrane region" description="Helical" evidence="1">
    <location>
        <begin position="12"/>
        <end position="31"/>
    </location>
</feature>
<gene>
    <name evidence="2" type="ORF">HA254_03145</name>
</gene>
<sequence length="163" mass="19199">MENFEDKPTTGDIFVAIIVVTISVGYAIYWFNSNQWRVLNLSWLVTLFTFAAALILGIFIYGFGVFSLFNNLKADQRGITFKPTGIFFRIAKEQIFIPWNEIIKVEISLTKRDFGVNSLDLFTLTKIKTKEKEYFVPLKQRKKFYEYVKSLNQEKRVYYMPIE</sequence>
<reference evidence="3" key="1">
    <citation type="journal article" date="2020" name="bioRxiv">
        <title>A rank-normalized archaeal taxonomy based on genome phylogeny resolves widespread incomplete and uneven classifications.</title>
        <authorList>
            <person name="Rinke C."/>
            <person name="Chuvochina M."/>
            <person name="Mussig A.J."/>
            <person name="Chaumeil P.-A."/>
            <person name="Waite D.W."/>
            <person name="Whitman W.B."/>
            <person name="Parks D.H."/>
            <person name="Hugenholtz P."/>
        </authorList>
    </citation>
    <scope>NUCLEOTIDE SEQUENCE [LARGE SCALE GENOMIC DNA]</scope>
</reference>
<keyword evidence="1" id="KW-1133">Transmembrane helix</keyword>
<dbReference type="Proteomes" id="UP000565078">
    <property type="component" value="Unassembled WGS sequence"/>
</dbReference>
<dbReference type="AlphaFoldDB" id="A0A7J4IXS2"/>
<name>A0A7J4IXS2_9ARCH</name>
<evidence type="ECO:0000256" key="1">
    <source>
        <dbReference type="SAM" id="Phobius"/>
    </source>
</evidence>
<evidence type="ECO:0000313" key="3">
    <source>
        <dbReference type="Proteomes" id="UP000565078"/>
    </source>
</evidence>
<protein>
    <submittedName>
        <fullName evidence="2">Uncharacterized protein</fullName>
    </submittedName>
</protein>
<feature type="transmembrane region" description="Helical" evidence="1">
    <location>
        <begin position="43"/>
        <end position="69"/>
    </location>
</feature>
<keyword evidence="1" id="KW-0472">Membrane</keyword>
<evidence type="ECO:0000313" key="2">
    <source>
        <dbReference type="EMBL" id="HIH09644.1"/>
    </source>
</evidence>
<accession>A0A7J4IXS2</accession>
<proteinExistence type="predicted"/>
<keyword evidence="1" id="KW-0812">Transmembrane</keyword>